<dbReference type="GO" id="GO:0062129">
    <property type="term" value="C:chitin-based extracellular matrix"/>
    <property type="evidence" value="ECO:0007669"/>
    <property type="project" value="TreeGrafter"/>
</dbReference>
<evidence type="ECO:0000313" key="4">
    <source>
        <dbReference type="EMBL" id="KAJ8924963.1"/>
    </source>
</evidence>
<feature type="compositionally biased region" description="Gly residues" evidence="3">
    <location>
        <begin position="639"/>
        <end position="666"/>
    </location>
</feature>
<organism evidence="4 5">
    <name type="scientific">Exocentrus adspersus</name>
    <dbReference type="NCBI Taxonomy" id="1586481"/>
    <lineage>
        <taxon>Eukaryota</taxon>
        <taxon>Metazoa</taxon>
        <taxon>Ecdysozoa</taxon>
        <taxon>Arthropoda</taxon>
        <taxon>Hexapoda</taxon>
        <taxon>Insecta</taxon>
        <taxon>Pterygota</taxon>
        <taxon>Neoptera</taxon>
        <taxon>Endopterygota</taxon>
        <taxon>Coleoptera</taxon>
        <taxon>Polyphaga</taxon>
        <taxon>Cucujiformia</taxon>
        <taxon>Chrysomeloidea</taxon>
        <taxon>Cerambycidae</taxon>
        <taxon>Lamiinae</taxon>
        <taxon>Acanthocinini</taxon>
        <taxon>Exocentrus</taxon>
    </lineage>
</organism>
<feature type="compositionally biased region" description="Gly residues" evidence="3">
    <location>
        <begin position="23"/>
        <end position="36"/>
    </location>
</feature>
<evidence type="ECO:0000313" key="5">
    <source>
        <dbReference type="Proteomes" id="UP001159042"/>
    </source>
</evidence>
<proteinExistence type="predicted"/>
<dbReference type="GO" id="GO:0008010">
    <property type="term" value="F:structural constituent of chitin-based larval cuticle"/>
    <property type="evidence" value="ECO:0007669"/>
    <property type="project" value="TreeGrafter"/>
</dbReference>
<feature type="region of interest" description="Disordered" evidence="3">
    <location>
        <begin position="17"/>
        <end position="36"/>
    </location>
</feature>
<dbReference type="PROSITE" id="PS00233">
    <property type="entry name" value="CHIT_BIND_RR_1"/>
    <property type="match status" value="3"/>
</dbReference>
<protein>
    <submittedName>
        <fullName evidence="4">Uncharacterized protein</fullName>
    </submittedName>
</protein>
<evidence type="ECO:0000256" key="1">
    <source>
        <dbReference type="ARBA" id="ARBA00022460"/>
    </source>
</evidence>
<dbReference type="Pfam" id="PF00379">
    <property type="entry name" value="Chitin_bind_4"/>
    <property type="match status" value="3"/>
</dbReference>
<comment type="caution">
    <text evidence="4">The sequence shown here is derived from an EMBL/GenBank/DDBJ whole genome shotgun (WGS) entry which is preliminary data.</text>
</comment>
<feature type="region of interest" description="Disordered" evidence="3">
    <location>
        <begin position="68"/>
        <end position="89"/>
    </location>
</feature>
<feature type="compositionally biased region" description="Low complexity" evidence="3">
    <location>
        <begin position="488"/>
        <end position="502"/>
    </location>
</feature>
<accession>A0AAV8WF35</accession>
<feature type="region of interest" description="Disordered" evidence="3">
    <location>
        <begin position="556"/>
        <end position="577"/>
    </location>
</feature>
<reference evidence="4 5" key="1">
    <citation type="journal article" date="2023" name="Insect Mol. Biol.">
        <title>Genome sequencing provides insights into the evolution of gene families encoding plant cell wall-degrading enzymes in longhorned beetles.</title>
        <authorList>
            <person name="Shin N.R."/>
            <person name="Okamura Y."/>
            <person name="Kirsch R."/>
            <person name="Pauchet Y."/>
        </authorList>
    </citation>
    <scope>NUCLEOTIDE SEQUENCE [LARGE SCALE GENOMIC DNA]</scope>
    <source>
        <strain evidence="4">EAD_L_NR</strain>
    </source>
</reference>
<name>A0AAV8WF35_9CUCU</name>
<feature type="compositionally biased region" description="Gly residues" evidence="3">
    <location>
        <begin position="159"/>
        <end position="171"/>
    </location>
</feature>
<dbReference type="AlphaFoldDB" id="A0AAV8WF35"/>
<dbReference type="EMBL" id="JANEYG010000002">
    <property type="protein sequence ID" value="KAJ8924963.1"/>
    <property type="molecule type" value="Genomic_DNA"/>
</dbReference>
<dbReference type="InterPro" id="IPR050468">
    <property type="entry name" value="Cuticle_Struct_Prot"/>
</dbReference>
<dbReference type="InterPro" id="IPR031311">
    <property type="entry name" value="CHIT_BIND_RR_consensus"/>
</dbReference>
<feature type="compositionally biased region" description="Low complexity" evidence="3">
    <location>
        <begin position="667"/>
        <end position="680"/>
    </location>
</feature>
<feature type="region of interest" description="Disordered" evidence="3">
    <location>
        <begin position="480"/>
        <end position="526"/>
    </location>
</feature>
<dbReference type="PANTHER" id="PTHR10380">
    <property type="entry name" value="CUTICLE PROTEIN"/>
    <property type="match status" value="1"/>
</dbReference>
<feature type="compositionally biased region" description="Basic and acidic residues" evidence="3">
    <location>
        <begin position="135"/>
        <end position="147"/>
    </location>
</feature>
<sequence length="680" mass="67692">MTDFPSFFRFPAVCTRTKSCQSGSGGFSGGAGGGSGGRQIPILKFDAVNEGEGPYSYSYETGNGIQAQEQGDARGDGTRAQGGFSYTAPDGQQVRISYTADENGFVPQGSHIPTPPPIPAEIQRAIEQNLAEEARGVVDDGQYREDNSGQYRADSSGQNNGGGGAGAGFGAGSSDPRSRRVCGVRPLGLPAPRVGGATRVAVVGVALEVAAAPVGRVDSLVVAEAPEDSAVEQLEVGAGGAGGYGGGAAGGGAGGYGGGGAGGFGGGAGGGAGGGGGRPGAGSEIPIIRYENNNNGDGTYNWLYETGNGINAQEQGDARGDGTKAQGGFSYTAPDGQQIQIQYTADENGFQPQGAHLPTPPPIPEEIQRAIEQNLADEARGIVDDGQYKPGAGEGGAAGGGGGGRGGGGYGGGGGGAGSSQYGGAAGSGQGGAGGYRSNLAAHVNLARNLDFVHQVVVALALVGICACARLDSKYLPPNQGGGGGTTYNGPAPGQGPQQQQPQPGPGGPQPGQYSGQGQGGQQQQANQVPILRLENNNNGDGTYNYALETGDGISIQEQGDASGDGTKAQGGFSYTAPDGQQIQIQYTADENGFQPQGDHLPTPPPIPPEIQRAIDQNLADEANGIVDDGQYRDESGGAQAGGYGGQQQQGQSGGYGGQQQQGQFGGQTAAPGGQAGYKY</sequence>
<keyword evidence="1 2" id="KW-0193">Cuticle</keyword>
<dbReference type="PROSITE" id="PS51155">
    <property type="entry name" value="CHIT_BIND_RR_2"/>
    <property type="match status" value="3"/>
</dbReference>
<feature type="region of interest" description="Disordered" evidence="3">
    <location>
        <begin position="592"/>
        <end position="611"/>
    </location>
</feature>
<evidence type="ECO:0000256" key="2">
    <source>
        <dbReference type="PROSITE-ProRule" id="PRU00497"/>
    </source>
</evidence>
<dbReference type="InterPro" id="IPR000618">
    <property type="entry name" value="Insect_cuticle"/>
</dbReference>
<dbReference type="PANTHER" id="PTHR10380:SF173">
    <property type="entry name" value="CUTICULAR PROTEIN 47EF, ISOFORM C-RELATED"/>
    <property type="match status" value="1"/>
</dbReference>
<gene>
    <name evidence="4" type="ORF">NQ315_001128</name>
</gene>
<feature type="region of interest" description="Disordered" evidence="3">
    <location>
        <begin position="135"/>
        <end position="178"/>
    </location>
</feature>
<keyword evidence="5" id="KW-1185">Reference proteome</keyword>
<dbReference type="PRINTS" id="PR00947">
    <property type="entry name" value="CUTICLE"/>
</dbReference>
<dbReference type="Proteomes" id="UP001159042">
    <property type="component" value="Unassembled WGS sequence"/>
</dbReference>
<evidence type="ECO:0000256" key="3">
    <source>
        <dbReference type="SAM" id="MobiDB-lite"/>
    </source>
</evidence>
<feature type="region of interest" description="Disordered" evidence="3">
    <location>
        <begin position="625"/>
        <end position="680"/>
    </location>
</feature>